<reference evidence="1" key="1">
    <citation type="submission" date="2022-07" db="EMBL/GenBank/DDBJ databases">
        <title>Sequence of Pasteurella multocoda 17BRD-035.</title>
        <authorList>
            <person name="Roy Chowdhury P."/>
            <person name="Alhamami T."/>
            <person name="Trott D.J."/>
            <person name="Djordvevic S.P."/>
        </authorList>
    </citation>
    <scope>NUCLEOTIDE SEQUENCE</scope>
    <source>
        <strain evidence="1">17BRD-035</strain>
    </source>
</reference>
<accession>A0AAW8V5B7</accession>
<name>A0AAW8V5B7_PASMD</name>
<gene>
    <name evidence="1" type="ORF">NQF69_02720</name>
</gene>
<sequence length="50" mass="6064">MSKLKKYQKYWVARVWTKKSRKKMSNNAKLNRQLNHGCTAATYFYVSWGY</sequence>
<evidence type="ECO:0000313" key="2">
    <source>
        <dbReference type="Proteomes" id="UP001182304"/>
    </source>
</evidence>
<dbReference type="AlphaFoldDB" id="A0AAW8V5B7"/>
<comment type="caution">
    <text evidence="1">The sequence shown here is derived from an EMBL/GenBank/DDBJ whole genome shotgun (WGS) entry which is preliminary data.</text>
</comment>
<dbReference type="Proteomes" id="UP001182304">
    <property type="component" value="Unassembled WGS sequence"/>
</dbReference>
<dbReference type="EMBL" id="JANIEN010000002">
    <property type="protein sequence ID" value="MDT3451683.1"/>
    <property type="molecule type" value="Genomic_DNA"/>
</dbReference>
<organism evidence="1 2">
    <name type="scientific">Pasteurella multocida</name>
    <dbReference type="NCBI Taxonomy" id="747"/>
    <lineage>
        <taxon>Bacteria</taxon>
        <taxon>Pseudomonadati</taxon>
        <taxon>Pseudomonadota</taxon>
        <taxon>Gammaproteobacteria</taxon>
        <taxon>Pasteurellales</taxon>
        <taxon>Pasteurellaceae</taxon>
        <taxon>Pasteurella</taxon>
    </lineage>
</organism>
<evidence type="ECO:0008006" key="3">
    <source>
        <dbReference type="Google" id="ProtNLM"/>
    </source>
</evidence>
<dbReference type="RefSeq" id="WP_016570134.1">
    <property type="nucleotide sequence ID" value="NZ_CP015569.1"/>
</dbReference>
<protein>
    <recommendedName>
        <fullName evidence="3">ESPR domain-containing protein</fullName>
    </recommendedName>
</protein>
<evidence type="ECO:0000313" key="1">
    <source>
        <dbReference type="EMBL" id="MDT3451683.1"/>
    </source>
</evidence>
<proteinExistence type="predicted"/>